<evidence type="ECO:0000313" key="1">
    <source>
        <dbReference type="EMBL" id="JAD67926.1"/>
    </source>
</evidence>
<reference evidence="1" key="2">
    <citation type="journal article" date="2015" name="Data Brief">
        <title>Shoot transcriptome of the giant reed, Arundo donax.</title>
        <authorList>
            <person name="Barrero R.A."/>
            <person name="Guerrero F.D."/>
            <person name="Moolhuijzen P."/>
            <person name="Goolsby J.A."/>
            <person name="Tidwell J."/>
            <person name="Bellgard S.E."/>
            <person name="Bellgard M.I."/>
        </authorList>
    </citation>
    <scope>NUCLEOTIDE SEQUENCE</scope>
    <source>
        <tissue evidence="1">Shoot tissue taken approximately 20 cm above the soil surface</tissue>
    </source>
</reference>
<protein>
    <submittedName>
        <fullName evidence="1">Uncharacterized protein</fullName>
    </submittedName>
</protein>
<reference evidence="1" key="1">
    <citation type="submission" date="2014-09" db="EMBL/GenBank/DDBJ databases">
        <authorList>
            <person name="Magalhaes I.L.F."/>
            <person name="Oliveira U."/>
            <person name="Santos F.R."/>
            <person name="Vidigal T.H.D.A."/>
            <person name="Brescovit A.D."/>
            <person name="Santos A.J."/>
        </authorList>
    </citation>
    <scope>NUCLEOTIDE SEQUENCE</scope>
    <source>
        <tissue evidence="1">Shoot tissue taken approximately 20 cm above the soil surface</tissue>
    </source>
</reference>
<dbReference type="AlphaFoldDB" id="A0A0A9BX90"/>
<dbReference type="EMBL" id="GBRH01229969">
    <property type="protein sequence ID" value="JAD67926.1"/>
    <property type="molecule type" value="Transcribed_RNA"/>
</dbReference>
<name>A0A0A9BX90_ARUDO</name>
<sequence length="34" mass="3934">MLKFHPLIVLVIFADLQHHIQHHNNGSDLSLCIE</sequence>
<accession>A0A0A9BX90</accession>
<organism evidence="1">
    <name type="scientific">Arundo donax</name>
    <name type="common">Giant reed</name>
    <name type="synonym">Donax arundinaceus</name>
    <dbReference type="NCBI Taxonomy" id="35708"/>
    <lineage>
        <taxon>Eukaryota</taxon>
        <taxon>Viridiplantae</taxon>
        <taxon>Streptophyta</taxon>
        <taxon>Embryophyta</taxon>
        <taxon>Tracheophyta</taxon>
        <taxon>Spermatophyta</taxon>
        <taxon>Magnoliopsida</taxon>
        <taxon>Liliopsida</taxon>
        <taxon>Poales</taxon>
        <taxon>Poaceae</taxon>
        <taxon>PACMAD clade</taxon>
        <taxon>Arundinoideae</taxon>
        <taxon>Arundineae</taxon>
        <taxon>Arundo</taxon>
    </lineage>
</organism>
<proteinExistence type="predicted"/>